<protein>
    <recommendedName>
        <fullName evidence="3">Diphthine--ammonia ligase</fullName>
        <ecNumber evidence="2">6.3.1.14</ecNumber>
    </recommendedName>
    <alternativeName>
        <fullName evidence="7">Diphthamide synthase</fullName>
    </alternativeName>
    <alternativeName>
        <fullName evidence="8">Diphthamide synthetase</fullName>
    </alternativeName>
</protein>
<reference evidence="11" key="1">
    <citation type="journal article" date="2012" name="Proc. Natl. Acad. Sci. U.S.A.">
        <title>Antigenic diversity is generated by distinct evolutionary mechanisms in African trypanosome species.</title>
        <authorList>
            <person name="Jackson A.P."/>
            <person name="Berry A."/>
            <person name="Aslett M."/>
            <person name="Allison H.C."/>
            <person name="Burton P."/>
            <person name="Vavrova-Anderson J."/>
            <person name="Brown R."/>
            <person name="Browne H."/>
            <person name="Corton N."/>
            <person name="Hauser H."/>
            <person name="Gamble J."/>
            <person name="Gilderthorp R."/>
            <person name="Marcello L."/>
            <person name="McQuillan J."/>
            <person name="Otto T.D."/>
            <person name="Quail M.A."/>
            <person name="Sanders M.J."/>
            <person name="van Tonder A."/>
            <person name="Ginger M.L."/>
            <person name="Field M.C."/>
            <person name="Barry J.D."/>
            <person name="Hertz-Fowler C."/>
            <person name="Berriman M."/>
        </authorList>
    </citation>
    <scope>NUCLEOTIDE SEQUENCE</scope>
    <source>
        <strain evidence="11">IL3000</strain>
    </source>
</reference>
<dbReference type="Gene3D" id="3.90.1490.10">
    <property type="entry name" value="putative n-type atp pyrophosphatase, domain 2"/>
    <property type="match status" value="1"/>
</dbReference>
<dbReference type="GO" id="GO:0017178">
    <property type="term" value="F:diphthine-ammonia ligase activity"/>
    <property type="evidence" value="ECO:0007669"/>
    <property type="project" value="UniProtKB-EC"/>
</dbReference>
<dbReference type="Gene3D" id="3.40.50.620">
    <property type="entry name" value="HUPs"/>
    <property type="match status" value="1"/>
</dbReference>
<name>G0UZ31_TRYCI</name>
<evidence type="ECO:0000256" key="3">
    <source>
        <dbReference type="ARBA" id="ARBA00018426"/>
    </source>
</evidence>
<evidence type="ECO:0000259" key="10">
    <source>
        <dbReference type="Pfam" id="PF01902"/>
    </source>
</evidence>
<keyword evidence="4" id="KW-0436">Ligase</keyword>
<accession>G0UZ31</accession>
<dbReference type="PANTHER" id="PTHR12196">
    <property type="entry name" value="DOMAIN OF UNKNOWN FUNCTION 71 DUF71 -CONTAINING PROTEIN"/>
    <property type="match status" value="1"/>
</dbReference>
<evidence type="ECO:0000256" key="9">
    <source>
        <dbReference type="ARBA" id="ARBA00048108"/>
    </source>
</evidence>
<dbReference type="AlphaFoldDB" id="G0UZ31"/>
<feature type="domain" description="Diphthamide synthase" evidence="10">
    <location>
        <begin position="1"/>
        <end position="234"/>
    </location>
</feature>
<dbReference type="InterPro" id="IPR014729">
    <property type="entry name" value="Rossmann-like_a/b/a_fold"/>
</dbReference>
<dbReference type="GO" id="GO:0017183">
    <property type="term" value="P:protein histidyl modification to diphthamide"/>
    <property type="evidence" value="ECO:0007669"/>
    <property type="project" value="TreeGrafter"/>
</dbReference>
<dbReference type="NCBIfam" id="TIGR00290">
    <property type="entry name" value="MJ0570_dom"/>
    <property type="match status" value="1"/>
</dbReference>
<keyword evidence="6 11" id="KW-0067">ATP-binding</keyword>
<evidence type="ECO:0000256" key="2">
    <source>
        <dbReference type="ARBA" id="ARBA00012089"/>
    </source>
</evidence>
<evidence type="ECO:0000313" key="11">
    <source>
        <dbReference type="EMBL" id="CCC94650.1"/>
    </source>
</evidence>
<evidence type="ECO:0000256" key="7">
    <source>
        <dbReference type="ARBA" id="ARBA00029814"/>
    </source>
</evidence>
<dbReference type="EMBL" id="HE575324">
    <property type="protein sequence ID" value="CCC94650.1"/>
    <property type="molecule type" value="Genomic_DNA"/>
</dbReference>
<organism evidence="11">
    <name type="scientific">Trypanosoma congolense (strain IL3000)</name>
    <dbReference type="NCBI Taxonomy" id="1068625"/>
    <lineage>
        <taxon>Eukaryota</taxon>
        <taxon>Discoba</taxon>
        <taxon>Euglenozoa</taxon>
        <taxon>Kinetoplastea</taxon>
        <taxon>Metakinetoplastina</taxon>
        <taxon>Trypanosomatida</taxon>
        <taxon>Trypanosomatidae</taxon>
        <taxon>Trypanosoma</taxon>
        <taxon>Nannomonas</taxon>
    </lineage>
</organism>
<comment type="catalytic activity">
    <reaction evidence="9">
        <text>diphthine-[translation elongation factor 2] + NH4(+) + ATP = diphthamide-[translation elongation factor 2] + AMP + diphosphate + H(+)</text>
        <dbReference type="Rhea" id="RHEA:19753"/>
        <dbReference type="Rhea" id="RHEA-COMP:10172"/>
        <dbReference type="Rhea" id="RHEA-COMP:10174"/>
        <dbReference type="ChEBI" id="CHEBI:15378"/>
        <dbReference type="ChEBI" id="CHEBI:16692"/>
        <dbReference type="ChEBI" id="CHEBI:28938"/>
        <dbReference type="ChEBI" id="CHEBI:30616"/>
        <dbReference type="ChEBI" id="CHEBI:33019"/>
        <dbReference type="ChEBI" id="CHEBI:82696"/>
        <dbReference type="ChEBI" id="CHEBI:456215"/>
        <dbReference type="EC" id="6.3.1.14"/>
    </reaction>
</comment>
<dbReference type="GO" id="GO:0005524">
    <property type="term" value="F:ATP binding"/>
    <property type="evidence" value="ECO:0007669"/>
    <property type="project" value="UniProtKB-KW"/>
</dbReference>
<evidence type="ECO:0000256" key="5">
    <source>
        <dbReference type="ARBA" id="ARBA00022741"/>
    </source>
</evidence>
<evidence type="ECO:0000256" key="8">
    <source>
        <dbReference type="ARBA" id="ARBA00031552"/>
    </source>
</evidence>
<keyword evidence="5" id="KW-0547">Nucleotide-binding</keyword>
<evidence type="ECO:0000256" key="4">
    <source>
        <dbReference type="ARBA" id="ARBA00022598"/>
    </source>
</evidence>
<proteinExistence type="predicted"/>
<dbReference type="EC" id="6.3.1.14" evidence="2"/>
<dbReference type="InterPro" id="IPR002761">
    <property type="entry name" value="Diphthami_syn_dom"/>
</dbReference>
<dbReference type="InterPro" id="IPR030662">
    <property type="entry name" value="DPH6/MJ0570"/>
</dbReference>
<dbReference type="FunFam" id="3.90.1490.10:FF:000001">
    <property type="entry name" value="Diphthine--ammonia ligase"/>
    <property type="match status" value="1"/>
</dbReference>
<dbReference type="FunFam" id="3.40.50.620:FF:000145">
    <property type="entry name" value="ATP-binding domain containing protein"/>
    <property type="match status" value="1"/>
</dbReference>
<gene>
    <name evidence="11" type="ORF">TCIL3000_11_300</name>
</gene>
<sequence>MKTIGVISGGKDSILSILLARRYGHEPVVLANIAPACDGHSSSVHEIDSYSFQTVGHEVVEHIASCIGLPLRRGYIRAGQAKVQLLNYTIERDDDDEVEALYRLLRSVKEEFPEVTGVTTGAILSDYQRHRVEDVCRRLKLRSLAFLWRRPAMEILEMAKALRVHAILVKTATIGLEPRKHLGMTLEDARPALVSAQNSYGVHAAGEGGEFETIVLDCPLFRERRIEVTELQPVIVDDNEYSPSGHAVLKVIEREKTQEEKALDSKTLDELAAMVFPSDEMEHLPSTGRLLRSGLPICHDVKVSGVDTVGDGERFWGCPHAVHQVSVALGDTEQEFLLVDVLFHIAEGAREHGDTVFFLLVRSPCMEYYGAFCRAFSQAFPDVCPPGCSFVVMKNLTVFHIEVLTAPTDGICRSTMVVHSTSCWGAPSMGPYSLSNMVTINGSRRVLVCGSIGLVPATQKLAVTSDMTDLRSFSALECSNLLGVGEESVRNFIAQFAFMYANGANGTTYFKVHPTEVTHATFFLTDMRFAPLLDPLWRWCTEGQGRNSKLVLWTESTADDPISGDVVYRIFQVSQLLCDASVEIILERREAATTWNKLLEEMQCNCTCFTPLFFFVCRG</sequence>
<dbReference type="CDD" id="cd01994">
    <property type="entry name" value="AANH_PF0828-like"/>
    <property type="match status" value="1"/>
</dbReference>
<evidence type="ECO:0000256" key="1">
    <source>
        <dbReference type="ARBA" id="ARBA00005156"/>
    </source>
</evidence>
<evidence type="ECO:0000256" key="6">
    <source>
        <dbReference type="ARBA" id="ARBA00022840"/>
    </source>
</evidence>
<comment type="pathway">
    <text evidence="1">Protein modification; peptidyl-diphthamide biosynthesis.</text>
</comment>
<dbReference type="Pfam" id="PF01902">
    <property type="entry name" value="Diphthami_syn_2"/>
    <property type="match status" value="1"/>
</dbReference>
<dbReference type="PANTHER" id="PTHR12196:SF2">
    <property type="entry name" value="DIPHTHINE--AMMONIA LIGASE"/>
    <property type="match status" value="1"/>
</dbReference>
<dbReference type="SUPFAM" id="SSF52402">
    <property type="entry name" value="Adenine nucleotide alpha hydrolases-like"/>
    <property type="match status" value="1"/>
</dbReference>
<dbReference type="VEuPathDB" id="TriTrypDB:TcIL3000.11.300"/>